<evidence type="ECO:0000313" key="1">
    <source>
        <dbReference type="EMBL" id="CAK87424.1"/>
    </source>
</evidence>
<evidence type="ECO:0000313" key="2">
    <source>
        <dbReference type="Proteomes" id="UP000000600"/>
    </source>
</evidence>
<keyword evidence="2" id="KW-1185">Reference proteome</keyword>
<name>A0DWK7_PARTE</name>
<organism evidence="1 2">
    <name type="scientific">Paramecium tetraurelia</name>
    <dbReference type="NCBI Taxonomy" id="5888"/>
    <lineage>
        <taxon>Eukaryota</taxon>
        <taxon>Sar</taxon>
        <taxon>Alveolata</taxon>
        <taxon>Ciliophora</taxon>
        <taxon>Intramacronucleata</taxon>
        <taxon>Oligohymenophorea</taxon>
        <taxon>Peniculida</taxon>
        <taxon>Parameciidae</taxon>
        <taxon>Paramecium</taxon>
    </lineage>
</organism>
<dbReference type="RefSeq" id="XP_001454821.1">
    <property type="nucleotide sequence ID" value="XM_001454784.1"/>
</dbReference>
<proteinExistence type="predicted"/>
<dbReference type="GeneID" id="5040606"/>
<dbReference type="HOGENOM" id="CLU_3360813_0_0_1"/>
<accession>A0DWK7</accession>
<gene>
    <name evidence="1" type="ORF">GSPATT00021067001</name>
</gene>
<dbReference type="EMBL" id="CT868618">
    <property type="protein sequence ID" value="CAK87424.1"/>
    <property type="molecule type" value="Genomic_DNA"/>
</dbReference>
<protein>
    <submittedName>
        <fullName evidence="1">Uncharacterized protein</fullName>
    </submittedName>
</protein>
<reference evidence="1 2" key="1">
    <citation type="journal article" date="2006" name="Nature">
        <title>Global trends of whole-genome duplications revealed by the ciliate Paramecium tetraurelia.</title>
        <authorList>
            <consortium name="Genoscope"/>
            <person name="Aury J.-M."/>
            <person name="Jaillon O."/>
            <person name="Duret L."/>
            <person name="Noel B."/>
            <person name="Jubin C."/>
            <person name="Porcel B.M."/>
            <person name="Segurens B."/>
            <person name="Daubin V."/>
            <person name="Anthouard V."/>
            <person name="Aiach N."/>
            <person name="Arnaiz O."/>
            <person name="Billaut A."/>
            <person name="Beisson J."/>
            <person name="Blanc I."/>
            <person name="Bouhouche K."/>
            <person name="Camara F."/>
            <person name="Duharcourt S."/>
            <person name="Guigo R."/>
            <person name="Gogendeau D."/>
            <person name="Katinka M."/>
            <person name="Keller A.-M."/>
            <person name="Kissmehl R."/>
            <person name="Klotz C."/>
            <person name="Koll F."/>
            <person name="Le Moue A."/>
            <person name="Lepere C."/>
            <person name="Malinsky S."/>
            <person name="Nowacki M."/>
            <person name="Nowak J.K."/>
            <person name="Plattner H."/>
            <person name="Poulain J."/>
            <person name="Ruiz F."/>
            <person name="Serrano V."/>
            <person name="Zagulski M."/>
            <person name="Dessen P."/>
            <person name="Betermier M."/>
            <person name="Weissenbach J."/>
            <person name="Scarpelli C."/>
            <person name="Schachter V."/>
            <person name="Sperling L."/>
            <person name="Meyer E."/>
            <person name="Cohen J."/>
            <person name="Wincker P."/>
        </authorList>
    </citation>
    <scope>NUCLEOTIDE SEQUENCE [LARGE SCALE GENOMIC DNA]</scope>
    <source>
        <strain evidence="1 2">Stock d4-2</strain>
    </source>
</reference>
<dbReference type="KEGG" id="ptm:GSPATT00021067001"/>
<dbReference type="InParanoid" id="A0DWK7"/>
<dbReference type="AlphaFoldDB" id="A0DWK7"/>
<dbReference type="Proteomes" id="UP000000600">
    <property type="component" value="Unassembled WGS sequence"/>
</dbReference>
<sequence length="36" mass="3961">MGQACTSADVAAFTEDFRPPYPYRNEALKIQLNGSV</sequence>